<evidence type="ECO:0000256" key="8">
    <source>
        <dbReference type="ARBA" id="ARBA00023136"/>
    </source>
</evidence>
<dbReference type="Gene3D" id="3.30.830.10">
    <property type="entry name" value="Metalloenzyme, LuxS/M16 peptidase-like"/>
    <property type="match status" value="2"/>
</dbReference>
<keyword evidence="14" id="KW-1185">Reference proteome</keyword>
<feature type="domain" description="Peptidase M16 N-terminal" evidence="11">
    <location>
        <begin position="46"/>
        <end position="187"/>
    </location>
</feature>
<keyword evidence="3" id="KW-0679">Respiratory chain</keyword>
<dbReference type="InterPro" id="IPR050361">
    <property type="entry name" value="MPP/UQCRC_Complex"/>
</dbReference>
<reference evidence="13 14" key="1">
    <citation type="journal article" date="2018" name="Mol. Biol. Evol.">
        <title>Broad Genomic Sampling Reveals a Smut Pathogenic Ancestry of the Fungal Clade Ustilaginomycotina.</title>
        <authorList>
            <person name="Kijpornyongpan T."/>
            <person name="Mondo S.J."/>
            <person name="Barry K."/>
            <person name="Sandor L."/>
            <person name="Lee J."/>
            <person name="Lipzen A."/>
            <person name="Pangilinan J."/>
            <person name="LaButti K."/>
            <person name="Hainaut M."/>
            <person name="Henrissat B."/>
            <person name="Grigoriev I.V."/>
            <person name="Spatafora J.W."/>
            <person name="Aime M.C."/>
        </authorList>
    </citation>
    <scope>NUCLEOTIDE SEQUENCE [LARGE SCALE GENOMIC DNA]</scope>
    <source>
        <strain evidence="13 14">MCA 3882</strain>
    </source>
</reference>
<dbReference type="PANTHER" id="PTHR11851:SF209">
    <property type="entry name" value="CYTOCHROME B-C1 COMPLEX SUBUNIT 2, MITOCHONDRIAL"/>
    <property type="match status" value="1"/>
</dbReference>
<evidence type="ECO:0000256" key="5">
    <source>
        <dbReference type="ARBA" id="ARBA00022946"/>
    </source>
</evidence>
<dbReference type="PANTHER" id="PTHR11851">
    <property type="entry name" value="METALLOPROTEASE"/>
    <property type="match status" value="1"/>
</dbReference>
<dbReference type="OrthoDB" id="6369905at2759"/>
<evidence type="ECO:0000256" key="4">
    <source>
        <dbReference type="ARBA" id="ARBA00022792"/>
    </source>
</evidence>
<gene>
    <name evidence="13" type="ORF">FA14DRAFT_121101</name>
</gene>
<dbReference type="InterPro" id="IPR011249">
    <property type="entry name" value="Metalloenz_LuxS/M16"/>
</dbReference>
<keyword evidence="7" id="KW-0496">Mitochondrion</keyword>
<evidence type="ECO:0000313" key="14">
    <source>
        <dbReference type="Proteomes" id="UP000245771"/>
    </source>
</evidence>
<comment type="subcellular location">
    <subcellularLocation>
        <location evidence="1">Mitochondrion inner membrane</location>
        <topology evidence="1">Peripheral membrane protein</topology>
        <orientation evidence="1">Matrix side</orientation>
    </subcellularLocation>
</comment>
<sequence>MFIAARSSALTASAVRSNVGRKGASILGRSTRGFSTVQAEGIPVAASAGEGAKTAAITVAIKAGPRFESTPGVAHVLKNFTFKSNARRSALAIVREAELNGGILSSALSKEHLLLTAEFLRGDEDFFVQILGDVLSSSKFASHEFKEEVLPAVQAEYETVLNQPNVLGYDSLTQTAYRQRGLGASLFASPSSPVSYSQSVAFARSVFAKDNIAVVGSGIESDALQRLVSTHFKDVSPSKGAVEAGSKQYFGGDARVPYTPHHGDDSPRSHFGHYFLAFEGGAVDASPELAILRSHLGGESSVKWSSGLSPLSKVAESVEGSTVNAFNINFTDSGLFGVYVTAPHAQLQQVVKSAAQAIKDTSKSLSKEDLEKAKAKAKFEAASALETRASVHAAVAGQLLEGKKVQLLEETFSKIDGVSASSLASAADKALKTKATTVAVGDVHKLPYADEVL</sequence>
<keyword evidence="6" id="KW-0249">Electron transport</keyword>
<dbReference type="STRING" id="1280837.A0A316VH70"/>
<dbReference type="EMBL" id="KZ819603">
    <property type="protein sequence ID" value="PWN36378.1"/>
    <property type="molecule type" value="Genomic_DNA"/>
</dbReference>
<evidence type="ECO:0000259" key="11">
    <source>
        <dbReference type="Pfam" id="PF00675"/>
    </source>
</evidence>
<dbReference type="GeneID" id="37018223"/>
<dbReference type="GO" id="GO:0005743">
    <property type="term" value="C:mitochondrial inner membrane"/>
    <property type="evidence" value="ECO:0007669"/>
    <property type="project" value="UniProtKB-SubCell"/>
</dbReference>
<keyword evidence="2" id="KW-0813">Transport</keyword>
<evidence type="ECO:0000256" key="6">
    <source>
        <dbReference type="ARBA" id="ARBA00022982"/>
    </source>
</evidence>
<keyword evidence="5" id="KW-0809">Transit peptide</keyword>
<dbReference type="InParanoid" id="A0A316VH70"/>
<dbReference type="GO" id="GO:0046872">
    <property type="term" value="F:metal ion binding"/>
    <property type="evidence" value="ECO:0007669"/>
    <property type="project" value="InterPro"/>
</dbReference>
<evidence type="ECO:0000256" key="1">
    <source>
        <dbReference type="ARBA" id="ARBA00004443"/>
    </source>
</evidence>
<dbReference type="Pfam" id="PF05193">
    <property type="entry name" value="Peptidase_M16_C"/>
    <property type="match status" value="1"/>
</dbReference>
<proteinExistence type="inferred from homology"/>
<dbReference type="FunFam" id="3.30.830.10:FF:000039">
    <property type="entry name" value="Ubiquinol-cytochrome c reductase core subunit 2"/>
    <property type="match status" value="1"/>
</dbReference>
<evidence type="ECO:0000256" key="9">
    <source>
        <dbReference type="ARBA" id="ARBA00038146"/>
    </source>
</evidence>
<name>A0A316VH70_9BASI</name>
<dbReference type="Pfam" id="PF00675">
    <property type="entry name" value="Peptidase_M16"/>
    <property type="match status" value="1"/>
</dbReference>
<dbReference type="RefSeq" id="XP_025356680.1">
    <property type="nucleotide sequence ID" value="XM_025496442.1"/>
</dbReference>
<dbReference type="FunCoup" id="A0A316VH70">
    <property type="interactions" value="205"/>
</dbReference>
<keyword evidence="8" id="KW-0472">Membrane</keyword>
<keyword evidence="4" id="KW-0999">Mitochondrion inner membrane</keyword>
<evidence type="ECO:0000256" key="2">
    <source>
        <dbReference type="ARBA" id="ARBA00022448"/>
    </source>
</evidence>
<evidence type="ECO:0000259" key="12">
    <source>
        <dbReference type="Pfam" id="PF05193"/>
    </source>
</evidence>
<evidence type="ECO:0000256" key="7">
    <source>
        <dbReference type="ARBA" id="ARBA00023128"/>
    </source>
</evidence>
<dbReference type="Proteomes" id="UP000245771">
    <property type="component" value="Unassembled WGS sequence"/>
</dbReference>
<dbReference type="InterPro" id="IPR007863">
    <property type="entry name" value="Peptidase_M16_C"/>
</dbReference>
<comment type="similarity">
    <text evidence="9">Belongs to the peptidase M16 family. UQCRC2/QCR2 subfamily.</text>
</comment>
<protein>
    <recommendedName>
        <fullName evidence="10">Cytochrome b-c1 complex subunit 2, mitochondrial</fullName>
    </recommendedName>
</protein>
<dbReference type="AlphaFoldDB" id="A0A316VH70"/>
<accession>A0A316VH70</accession>
<dbReference type="SUPFAM" id="SSF63411">
    <property type="entry name" value="LuxS/MPP-like metallohydrolase"/>
    <property type="match status" value="2"/>
</dbReference>
<evidence type="ECO:0000313" key="13">
    <source>
        <dbReference type="EMBL" id="PWN36378.1"/>
    </source>
</evidence>
<dbReference type="InterPro" id="IPR011765">
    <property type="entry name" value="Pept_M16_N"/>
</dbReference>
<evidence type="ECO:0000256" key="3">
    <source>
        <dbReference type="ARBA" id="ARBA00022660"/>
    </source>
</evidence>
<organism evidence="13 14">
    <name type="scientific">Meira miltonrushii</name>
    <dbReference type="NCBI Taxonomy" id="1280837"/>
    <lineage>
        <taxon>Eukaryota</taxon>
        <taxon>Fungi</taxon>
        <taxon>Dikarya</taxon>
        <taxon>Basidiomycota</taxon>
        <taxon>Ustilaginomycotina</taxon>
        <taxon>Exobasidiomycetes</taxon>
        <taxon>Exobasidiales</taxon>
        <taxon>Brachybasidiaceae</taxon>
        <taxon>Meira</taxon>
    </lineage>
</organism>
<dbReference type="FunFam" id="3.30.830.10:FF:000021">
    <property type="entry name" value="Cytochrome b-c1 complex subunit 2"/>
    <property type="match status" value="1"/>
</dbReference>
<evidence type="ECO:0000256" key="10">
    <source>
        <dbReference type="ARBA" id="ARBA00040751"/>
    </source>
</evidence>
<feature type="domain" description="Peptidase M16 C-terminal" evidence="12">
    <location>
        <begin position="195"/>
        <end position="375"/>
    </location>
</feature>